<dbReference type="Proteomes" id="UP000708208">
    <property type="component" value="Unassembled WGS sequence"/>
</dbReference>
<keyword evidence="2" id="KW-0472">Membrane</keyword>
<gene>
    <name evidence="3" type="ORF">AFUS01_LOCUS39433</name>
</gene>
<keyword evidence="2" id="KW-0812">Transmembrane</keyword>
<proteinExistence type="predicted"/>
<evidence type="ECO:0000313" key="3">
    <source>
        <dbReference type="EMBL" id="CAG7829574.1"/>
    </source>
</evidence>
<organism evidence="3 4">
    <name type="scientific">Allacma fusca</name>
    <dbReference type="NCBI Taxonomy" id="39272"/>
    <lineage>
        <taxon>Eukaryota</taxon>
        <taxon>Metazoa</taxon>
        <taxon>Ecdysozoa</taxon>
        <taxon>Arthropoda</taxon>
        <taxon>Hexapoda</taxon>
        <taxon>Collembola</taxon>
        <taxon>Symphypleona</taxon>
        <taxon>Sminthuridae</taxon>
        <taxon>Allacma</taxon>
    </lineage>
</organism>
<dbReference type="AlphaFoldDB" id="A0A8J2PQK8"/>
<feature type="compositionally biased region" description="Polar residues" evidence="1">
    <location>
        <begin position="174"/>
        <end position="184"/>
    </location>
</feature>
<feature type="transmembrane region" description="Helical" evidence="2">
    <location>
        <begin position="12"/>
        <end position="33"/>
    </location>
</feature>
<keyword evidence="2" id="KW-1133">Transmembrane helix</keyword>
<evidence type="ECO:0000313" key="4">
    <source>
        <dbReference type="Proteomes" id="UP000708208"/>
    </source>
</evidence>
<reference evidence="3" key="1">
    <citation type="submission" date="2021-06" db="EMBL/GenBank/DDBJ databases">
        <authorList>
            <person name="Hodson N. C."/>
            <person name="Mongue J. A."/>
            <person name="Jaron S. K."/>
        </authorList>
    </citation>
    <scope>NUCLEOTIDE SEQUENCE</scope>
</reference>
<evidence type="ECO:0000256" key="1">
    <source>
        <dbReference type="SAM" id="MobiDB-lite"/>
    </source>
</evidence>
<feature type="transmembrane region" description="Helical" evidence="2">
    <location>
        <begin position="130"/>
        <end position="150"/>
    </location>
</feature>
<feature type="compositionally biased region" description="Basic residues" evidence="1">
    <location>
        <begin position="200"/>
        <end position="220"/>
    </location>
</feature>
<keyword evidence="4" id="KW-1185">Reference proteome</keyword>
<name>A0A8J2PQK8_9HEXA</name>
<feature type="region of interest" description="Disordered" evidence="1">
    <location>
        <begin position="167"/>
        <end position="231"/>
    </location>
</feature>
<comment type="caution">
    <text evidence="3">The sequence shown here is derived from an EMBL/GenBank/DDBJ whole genome shotgun (WGS) entry which is preliminary data.</text>
</comment>
<evidence type="ECO:0000256" key="2">
    <source>
        <dbReference type="SAM" id="Phobius"/>
    </source>
</evidence>
<sequence>MELQMRVTIDFQVLCIISAILGFIIIILASLYITEEVDRVNTDCLAMNPAEVKYCRYNYFLPILAGFLAVILGLCQLVFALVLLLSNNFGNSKNYFICHLAWGLVALLVFAVLCIIIVNTHNYCFREEEAFFTFIILDMIFCFITALVLVTCGEKLGCGKGENLQLDKGRRGQRSPNKSAQGSQAAEPIKKTRTPSTTKAGKKKKKKGKSKRGKKSKPKKLATGAGFSFAK</sequence>
<feature type="transmembrane region" description="Helical" evidence="2">
    <location>
        <begin position="59"/>
        <end position="84"/>
    </location>
</feature>
<feature type="transmembrane region" description="Helical" evidence="2">
    <location>
        <begin position="96"/>
        <end position="118"/>
    </location>
</feature>
<dbReference type="EMBL" id="CAJVCH010552075">
    <property type="protein sequence ID" value="CAG7829574.1"/>
    <property type="molecule type" value="Genomic_DNA"/>
</dbReference>
<protein>
    <submittedName>
        <fullName evidence="3">Uncharacterized protein</fullName>
    </submittedName>
</protein>
<accession>A0A8J2PQK8</accession>